<reference evidence="2 3" key="1">
    <citation type="submission" date="2023-12" db="EMBL/GenBank/DDBJ databases">
        <title>Novel species of the genus Arcicella isolated from rivers.</title>
        <authorList>
            <person name="Lu H."/>
        </authorList>
    </citation>
    <scope>NUCLEOTIDE SEQUENCE [LARGE SCALE GENOMIC DNA]</scope>
    <source>
        <strain evidence="2 3">KCTC 23307</strain>
    </source>
</reference>
<dbReference type="RefSeq" id="WP_323298982.1">
    <property type="nucleotide sequence ID" value="NZ_JAYFUM010000033.1"/>
</dbReference>
<dbReference type="Gene3D" id="3.20.20.370">
    <property type="entry name" value="Glycoside hydrolase/deacetylase"/>
    <property type="match status" value="1"/>
</dbReference>
<gene>
    <name evidence="2" type="ORF">VB248_21915</name>
</gene>
<keyword evidence="3" id="KW-1185">Reference proteome</keyword>
<dbReference type="Proteomes" id="UP001302949">
    <property type="component" value="Unassembled WGS sequence"/>
</dbReference>
<sequence>MKYFLVLAISVLVFNQSFAQFNDYQVFFGRYNDELLCRKWIQNGEVFYLSINPNTLKTSIVKDIKAEPLKWDEVTQQYQKTNYLKAWNVEKHKDYTLQDAGIEKSDSTLNGFSLTVDLCPSTKPLDRNFFKQVIKAFEVSELPVPITITITGLWMKSHQSDLKWLISQEASGNLTITWVNHSFNHHYDPKLPLRDNFLLEKGTVIADEVLLNEQAMLQNKLIPSVYFRFPGLVSSKAIFDQILSYGLLPLGSDAWLAKGQLITKGSLVLVHANGNEPLGLKLFLSQLKKNEADIKKKAWQLWDVSNLISKEK</sequence>
<feature type="chain" id="PRO_5046668780" evidence="1">
    <location>
        <begin position="20"/>
        <end position="312"/>
    </location>
</feature>
<evidence type="ECO:0000313" key="3">
    <source>
        <dbReference type="Proteomes" id="UP001302949"/>
    </source>
</evidence>
<evidence type="ECO:0000256" key="1">
    <source>
        <dbReference type="SAM" id="SignalP"/>
    </source>
</evidence>
<accession>A0ABU5QG31</accession>
<organism evidence="2 3">
    <name type="scientific">Arcicella rigui</name>
    <dbReference type="NCBI Taxonomy" id="797020"/>
    <lineage>
        <taxon>Bacteria</taxon>
        <taxon>Pseudomonadati</taxon>
        <taxon>Bacteroidota</taxon>
        <taxon>Cytophagia</taxon>
        <taxon>Cytophagales</taxon>
        <taxon>Flectobacillaceae</taxon>
        <taxon>Arcicella</taxon>
    </lineage>
</organism>
<dbReference type="InterPro" id="IPR011330">
    <property type="entry name" value="Glyco_hydro/deAcase_b/a-brl"/>
</dbReference>
<dbReference type="EMBL" id="JAYFUM010000033">
    <property type="protein sequence ID" value="MEA5141828.1"/>
    <property type="molecule type" value="Genomic_DNA"/>
</dbReference>
<evidence type="ECO:0000313" key="2">
    <source>
        <dbReference type="EMBL" id="MEA5141828.1"/>
    </source>
</evidence>
<keyword evidence="1" id="KW-0732">Signal</keyword>
<dbReference type="SUPFAM" id="SSF88713">
    <property type="entry name" value="Glycoside hydrolase/deacetylase"/>
    <property type="match status" value="1"/>
</dbReference>
<proteinExistence type="predicted"/>
<feature type="signal peptide" evidence="1">
    <location>
        <begin position="1"/>
        <end position="19"/>
    </location>
</feature>
<name>A0ABU5QG31_9BACT</name>
<comment type="caution">
    <text evidence="2">The sequence shown here is derived from an EMBL/GenBank/DDBJ whole genome shotgun (WGS) entry which is preliminary data.</text>
</comment>
<protein>
    <submittedName>
        <fullName evidence="2">Polysaccharide deacetylase</fullName>
    </submittedName>
</protein>